<feature type="region of interest" description="Disordered" evidence="1">
    <location>
        <begin position="226"/>
        <end position="259"/>
    </location>
</feature>
<organism evidence="2 3">
    <name type="scientific">Pseudocohnilembus persalinus</name>
    <name type="common">Ciliate</name>
    <dbReference type="NCBI Taxonomy" id="266149"/>
    <lineage>
        <taxon>Eukaryota</taxon>
        <taxon>Sar</taxon>
        <taxon>Alveolata</taxon>
        <taxon>Ciliophora</taxon>
        <taxon>Intramacronucleata</taxon>
        <taxon>Oligohymenophorea</taxon>
        <taxon>Scuticociliatia</taxon>
        <taxon>Philasterida</taxon>
        <taxon>Pseudocohnilembidae</taxon>
        <taxon>Pseudocohnilembus</taxon>
    </lineage>
</organism>
<dbReference type="EMBL" id="LDAU01000049">
    <property type="protein sequence ID" value="KRX09457.1"/>
    <property type="molecule type" value="Genomic_DNA"/>
</dbReference>
<evidence type="ECO:0000313" key="3">
    <source>
        <dbReference type="Proteomes" id="UP000054937"/>
    </source>
</evidence>
<feature type="region of interest" description="Disordered" evidence="1">
    <location>
        <begin position="1"/>
        <end position="58"/>
    </location>
</feature>
<keyword evidence="3" id="KW-1185">Reference proteome</keyword>
<proteinExistence type="predicted"/>
<evidence type="ECO:0000313" key="2">
    <source>
        <dbReference type="EMBL" id="KRX09457.1"/>
    </source>
</evidence>
<dbReference type="Proteomes" id="UP000054937">
    <property type="component" value="Unassembled WGS sequence"/>
</dbReference>
<feature type="compositionally biased region" description="Polar residues" evidence="1">
    <location>
        <begin position="48"/>
        <end position="57"/>
    </location>
</feature>
<feature type="region of interest" description="Disordered" evidence="1">
    <location>
        <begin position="65"/>
        <end position="84"/>
    </location>
</feature>
<feature type="compositionally biased region" description="Polar residues" evidence="1">
    <location>
        <begin position="236"/>
        <end position="251"/>
    </location>
</feature>
<protein>
    <submittedName>
        <fullName evidence="2">Uncharacterized protein</fullName>
    </submittedName>
</protein>
<comment type="caution">
    <text evidence="2">The sequence shown here is derived from an EMBL/GenBank/DDBJ whole genome shotgun (WGS) entry which is preliminary data.</text>
</comment>
<dbReference type="AlphaFoldDB" id="A0A0V0R4Q3"/>
<feature type="compositionally biased region" description="Basic and acidic residues" evidence="1">
    <location>
        <begin position="29"/>
        <end position="38"/>
    </location>
</feature>
<sequence length="325" mass="38087">MNSYQDDKNKSSSLPQKKKYNNTTKNAKISRDLFREKSNSMYSEKIQRQNSSQNKKSLNLIDSKLSEKEQEKNFPKSPLTDSDKNIQNEYSHQESIINDSSANILNQQEKIQGLNQNINNNNLSKLNELYNDINFIDSNNQSNNIHQQEPPLQVVRREKYVNTNQELNQHLQAQINTSDCSFSDEDFDNNDDDDDDDYRNKDNQCEENEIKNQQLNFQPHNKFQKLQNNSKKNSNEVCENTKNFTPSNSNIGKERKGTNTFRRNERHNFLFFKVINEVSHSKRQKNRQQKQAQKHDSSKGILVEKGDLHKNSLYAKKKGIKNMFA</sequence>
<feature type="compositionally biased region" description="Basic and acidic residues" evidence="1">
    <location>
        <begin position="293"/>
        <end position="304"/>
    </location>
</feature>
<accession>A0A0V0R4Q3</accession>
<gene>
    <name evidence="2" type="ORF">PPERSA_00736</name>
</gene>
<feature type="region of interest" description="Disordered" evidence="1">
    <location>
        <begin position="279"/>
        <end position="304"/>
    </location>
</feature>
<reference evidence="2 3" key="1">
    <citation type="journal article" date="2015" name="Sci. Rep.">
        <title>Genome of the facultative scuticociliatosis pathogen Pseudocohnilembus persalinus provides insight into its virulence through horizontal gene transfer.</title>
        <authorList>
            <person name="Xiong J."/>
            <person name="Wang G."/>
            <person name="Cheng J."/>
            <person name="Tian M."/>
            <person name="Pan X."/>
            <person name="Warren A."/>
            <person name="Jiang C."/>
            <person name="Yuan D."/>
            <person name="Miao W."/>
        </authorList>
    </citation>
    <scope>NUCLEOTIDE SEQUENCE [LARGE SCALE GENOMIC DNA]</scope>
    <source>
        <strain evidence="2">36N120E</strain>
    </source>
</reference>
<feature type="compositionally biased region" description="Basic and acidic residues" evidence="1">
    <location>
        <begin position="1"/>
        <end position="10"/>
    </location>
</feature>
<evidence type="ECO:0000256" key="1">
    <source>
        <dbReference type="SAM" id="MobiDB-lite"/>
    </source>
</evidence>
<feature type="compositionally biased region" description="Basic and acidic residues" evidence="1">
    <location>
        <begin position="65"/>
        <end position="74"/>
    </location>
</feature>
<dbReference type="InParanoid" id="A0A0V0R4Q3"/>
<feature type="region of interest" description="Disordered" evidence="1">
    <location>
        <begin position="175"/>
        <end position="202"/>
    </location>
</feature>
<feature type="compositionally biased region" description="Acidic residues" evidence="1">
    <location>
        <begin position="182"/>
        <end position="197"/>
    </location>
</feature>
<name>A0A0V0R4Q3_PSEPJ</name>